<feature type="domain" description="HTH myb-type" evidence="2">
    <location>
        <begin position="40"/>
        <end position="94"/>
    </location>
</feature>
<dbReference type="Proteomes" id="UP001642409">
    <property type="component" value="Unassembled WGS sequence"/>
</dbReference>
<dbReference type="InterPro" id="IPR001005">
    <property type="entry name" value="SANT/Myb"/>
</dbReference>
<comment type="caution">
    <text evidence="3">The sequence shown here is derived from an EMBL/GenBank/DDBJ whole genome shotgun (WGS) entry which is preliminary data.</text>
</comment>
<organism evidence="3">
    <name type="scientific">Hexamita inflata</name>
    <dbReference type="NCBI Taxonomy" id="28002"/>
    <lineage>
        <taxon>Eukaryota</taxon>
        <taxon>Metamonada</taxon>
        <taxon>Diplomonadida</taxon>
        <taxon>Hexamitidae</taxon>
        <taxon>Hexamitinae</taxon>
        <taxon>Hexamita</taxon>
    </lineage>
</organism>
<evidence type="ECO:0000259" key="1">
    <source>
        <dbReference type="PROSITE" id="PS50090"/>
    </source>
</evidence>
<dbReference type="CDD" id="cd00167">
    <property type="entry name" value="SANT"/>
    <property type="match status" value="1"/>
</dbReference>
<dbReference type="InterPro" id="IPR009057">
    <property type="entry name" value="Homeodomain-like_sf"/>
</dbReference>
<gene>
    <name evidence="5" type="ORF">HINF_LOCUS15734</name>
    <name evidence="3" type="ORF">HINF_LOCUS282</name>
    <name evidence="4" type="ORF">HINF_LOCUS53177</name>
    <name evidence="6" type="ORF">HINF_LOCUS58064</name>
</gene>
<evidence type="ECO:0000313" key="4">
    <source>
        <dbReference type="EMBL" id="CAI9965532.1"/>
    </source>
</evidence>
<evidence type="ECO:0000313" key="5">
    <source>
        <dbReference type="EMBL" id="CAL5998439.1"/>
    </source>
</evidence>
<proteinExistence type="predicted"/>
<keyword evidence="7" id="KW-1185">Reference proteome</keyword>
<reference evidence="5 7" key="2">
    <citation type="submission" date="2024-07" db="EMBL/GenBank/DDBJ databases">
        <authorList>
            <person name="Akdeniz Z."/>
        </authorList>
    </citation>
    <scope>NUCLEOTIDE SEQUENCE [LARGE SCALE GENOMIC DNA]</scope>
</reference>
<dbReference type="InterPro" id="IPR017930">
    <property type="entry name" value="Myb_dom"/>
</dbReference>
<sequence>MDVFNKQLQSVYLLTQIEEVQKQILDLKNQKCKVQQQTSESRAKRSRWTSQEDQKLLQLVKKHGVRSYAFLAEQMQDKLPDQVYFKIRYLKQLYQNSKEDSRVCNQYKDWFSFLSQCM</sequence>
<dbReference type="Pfam" id="PF00249">
    <property type="entry name" value="Myb_DNA-binding"/>
    <property type="match status" value="1"/>
</dbReference>
<dbReference type="EMBL" id="CATOUU010000003">
    <property type="protein sequence ID" value="CAI9912637.1"/>
    <property type="molecule type" value="Genomic_DNA"/>
</dbReference>
<accession>A0AA86N430</accession>
<dbReference type="SUPFAM" id="SSF46689">
    <property type="entry name" value="Homeodomain-like"/>
    <property type="match status" value="1"/>
</dbReference>
<dbReference type="EMBL" id="CAXDID020000038">
    <property type="protein sequence ID" value="CAL5998439.1"/>
    <property type="molecule type" value="Genomic_DNA"/>
</dbReference>
<dbReference type="Gene3D" id="1.10.10.60">
    <property type="entry name" value="Homeodomain-like"/>
    <property type="match status" value="1"/>
</dbReference>
<dbReference type="EMBL" id="CAXDID020000324">
    <property type="protein sequence ID" value="CAL6077179.1"/>
    <property type="molecule type" value="Genomic_DNA"/>
</dbReference>
<evidence type="ECO:0000259" key="2">
    <source>
        <dbReference type="PROSITE" id="PS51294"/>
    </source>
</evidence>
<evidence type="ECO:0000313" key="3">
    <source>
        <dbReference type="EMBL" id="CAI9912637.1"/>
    </source>
</evidence>
<evidence type="ECO:0000313" key="7">
    <source>
        <dbReference type="Proteomes" id="UP001642409"/>
    </source>
</evidence>
<evidence type="ECO:0000313" key="6">
    <source>
        <dbReference type="EMBL" id="CAL6077179.1"/>
    </source>
</evidence>
<dbReference type="PROSITE" id="PS50090">
    <property type="entry name" value="MYB_LIKE"/>
    <property type="match status" value="1"/>
</dbReference>
<name>A0AA86N430_9EUKA</name>
<dbReference type="AlphaFoldDB" id="A0AA86N430"/>
<protein>
    <submittedName>
        <fullName evidence="3">SANT/Myb domain</fullName>
    </submittedName>
    <submittedName>
        <fullName evidence="5">SANT/Myb_domain</fullName>
    </submittedName>
</protein>
<dbReference type="PROSITE" id="PS51294">
    <property type="entry name" value="HTH_MYB"/>
    <property type="match status" value="1"/>
</dbReference>
<reference evidence="3" key="1">
    <citation type="submission" date="2023-06" db="EMBL/GenBank/DDBJ databases">
        <authorList>
            <person name="Kurt Z."/>
        </authorList>
    </citation>
    <scope>NUCLEOTIDE SEQUENCE</scope>
</reference>
<dbReference type="SMART" id="SM00717">
    <property type="entry name" value="SANT"/>
    <property type="match status" value="1"/>
</dbReference>
<dbReference type="EMBL" id="CATOUU010000991">
    <property type="protein sequence ID" value="CAI9965532.1"/>
    <property type="molecule type" value="Genomic_DNA"/>
</dbReference>
<feature type="domain" description="Myb-like" evidence="1">
    <location>
        <begin position="40"/>
        <end position="91"/>
    </location>
</feature>